<evidence type="ECO:0000256" key="4">
    <source>
        <dbReference type="ARBA" id="ARBA00022777"/>
    </source>
</evidence>
<gene>
    <name evidence="7" type="ORF">Salat_1860600</name>
</gene>
<evidence type="ECO:0000256" key="1">
    <source>
        <dbReference type="ARBA" id="ARBA00022527"/>
    </source>
</evidence>
<protein>
    <submittedName>
        <fullName evidence="7">Cyclin-dependent kinase G-2</fullName>
    </submittedName>
</protein>
<accession>A0AAE2CHV0</accession>
<keyword evidence="5" id="KW-0067">ATP-binding</keyword>
<name>A0AAE2CHV0_9LAMI</name>
<dbReference type="SMART" id="SM00220">
    <property type="entry name" value="S_TKc"/>
    <property type="match status" value="1"/>
</dbReference>
<dbReference type="GO" id="GO:0007346">
    <property type="term" value="P:regulation of mitotic cell cycle"/>
    <property type="evidence" value="ECO:0007669"/>
    <property type="project" value="TreeGrafter"/>
</dbReference>
<evidence type="ECO:0000259" key="6">
    <source>
        <dbReference type="PROSITE" id="PS50011"/>
    </source>
</evidence>
<sequence length="177" mass="20517">MAFGALYACKKKDHHPHLHQVNRSQYEILGRSDHYEHLNVISQGSYVPVYRALNKKTRKVVTMKHEFYGLCKSTLREIHVLKSLPRHHSIVEFKEVIVDACDRAFVMMEHLDNDFKRVIDVKMLPMHPALWYSAPEVLAGAKAYSSAIDMWSMGYIMAERMLMEVFFKGVVKSSNFA</sequence>
<dbReference type="AlphaFoldDB" id="A0AAE2CHV0"/>
<dbReference type="InterPro" id="IPR011009">
    <property type="entry name" value="Kinase-like_dom_sf"/>
</dbReference>
<dbReference type="Proteomes" id="UP001293254">
    <property type="component" value="Unassembled WGS sequence"/>
</dbReference>
<keyword evidence="8" id="KW-1185">Reference proteome</keyword>
<reference evidence="7" key="1">
    <citation type="submission" date="2020-06" db="EMBL/GenBank/DDBJ databases">
        <authorList>
            <person name="Li T."/>
            <person name="Hu X."/>
            <person name="Zhang T."/>
            <person name="Song X."/>
            <person name="Zhang H."/>
            <person name="Dai N."/>
            <person name="Sheng W."/>
            <person name="Hou X."/>
            <person name="Wei L."/>
        </authorList>
    </citation>
    <scope>NUCLEOTIDE SEQUENCE</scope>
    <source>
        <strain evidence="7">3651</strain>
        <tissue evidence="7">Leaf</tissue>
    </source>
</reference>
<reference evidence="7" key="2">
    <citation type="journal article" date="2024" name="Plant">
        <title>Genomic evolution and insights into agronomic trait innovations of Sesamum species.</title>
        <authorList>
            <person name="Miao H."/>
            <person name="Wang L."/>
            <person name="Qu L."/>
            <person name="Liu H."/>
            <person name="Sun Y."/>
            <person name="Le M."/>
            <person name="Wang Q."/>
            <person name="Wei S."/>
            <person name="Zheng Y."/>
            <person name="Lin W."/>
            <person name="Duan Y."/>
            <person name="Cao H."/>
            <person name="Xiong S."/>
            <person name="Wang X."/>
            <person name="Wei L."/>
            <person name="Li C."/>
            <person name="Ma Q."/>
            <person name="Ju M."/>
            <person name="Zhao R."/>
            <person name="Li G."/>
            <person name="Mu C."/>
            <person name="Tian Q."/>
            <person name="Mei H."/>
            <person name="Zhang T."/>
            <person name="Gao T."/>
            <person name="Zhang H."/>
        </authorList>
    </citation>
    <scope>NUCLEOTIDE SEQUENCE</scope>
    <source>
        <strain evidence="7">3651</strain>
    </source>
</reference>
<organism evidence="7 8">
    <name type="scientific">Sesamum alatum</name>
    <dbReference type="NCBI Taxonomy" id="300844"/>
    <lineage>
        <taxon>Eukaryota</taxon>
        <taxon>Viridiplantae</taxon>
        <taxon>Streptophyta</taxon>
        <taxon>Embryophyta</taxon>
        <taxon>Tracheophyta</taxon>
        <taxon>Spermatophyta</taxon>
        <taxon>Magnoliopsida</taxon>
        <taxon>eudicotyledons</taxon>
        <taxon>Gunneridae</taxon>
        <taxon>Pentapetalae</taxon>
        <taxon>asterids</taxon>
        <taxon>lamiids</taxon>
        <taxon>Lamiales</taxon>
        <taxon>Pedaliaceae</taxon>
        <taxon>Sesamum</taxon>
    </lineage>
</organism>
<dbReference type="EMBL" id="JACGWO010000007">
    <property type="protein sequence ID" value="KAK4422781.1"/>
    <property type="molecule type" value="Genomic_DNA"/>
</dbReference>
<dbReference type="PANTHER" id="PTHR24056">
    <property type="entry name" value="CELL DIVISION PROTEIN KINASE"/>
    <property type="match status" value="1"/>
</dbReference>
<evidence type="ECO:0000256" key="3">
    <source>
        <dbReference type="ARBA" id="ARBA00022741"/>
    </source>
</evidence>
<keyword evidence="3" id="KW-0547">Nucleotide-binding</keyword>
<evidence type="ECO:0000256" key="2">
    <source>
        <dbReference type="ARBA" id="ARBA00022679"/>
    </source>
</evidence>
<dbReference type="Gene3D" id="1.10.510.10">
    <property type="entry name" value="Transferase(Phosphotransferase) domain 1"/>
    <property type="match status" value="1"/>
</dbReference>
<proteinExistence type="predicted"/>
<keyword evidence="2" id="KW-0808">Transferase</keyword>
<keyword evidence="4 7" id="KW-0418">Kinase</keyword>
<evidence type="ECO:0000256" key="5">
    <source>
        <dbReference type="ARBA" id="ARBA00022840"/>
    </source>
</evidence>
<dbReference type="InterPro" id="IPR000719">
    <property type="entry name" value="Prot_kinase_dom"/>
</dbReference>
<dbReference type="GO" id="GO:0005524">
    <property type="term" value="F:ATP binding"/>
    <property type="evidence" value="ECO:0007669"/>
    <property type="project" value="UniProtKB-KW"/>
</dbReference>
<dbReference type="PROSITE" id="PS50011">
    <property type="entry name" value="PROTEIN_KINASE_DOM"/>
    <property type="match status" value="1"/>
</dbReference>
<comment type="caution">
    <text evidence="7">The sequence shown here is derived from an EMBL/GenBank/DDBJ whole genome shotgun (WGS) entry which is preliminary data.</text>
</comment>
<feature type="domain" description="Protein kinase" evidence="6">
    <location>
        <begin position="35"/>
        <end position="177"/>
    </location>
</feature>
<keyword evidence="1" id="KW-0723">Serine/threonine-protein kinase</keyword>
<dbReference type="InterPro" id="IPR050108">
    <property type="entry name" value="CDK"/>
</dbReference>
<evidence type="ECO:0000313" key="7">
    <source>
        <dbReference type="EMBL" id="KAK4422781.1"/>
    </source>
</evidence>
<dbReference type="PANTHER" id="PTHR24056:SF107">
    <property type="entry name" value="CYCLIN-DEPENDENT KINASE 11A-RELATED"/>
    <property type="match status" value="1"/>
</dbReference>
<dbReference type="GO" id="GO:0005634">
    <property type="term" value="C:nucleus"/>
    <property type="evidence" value="ECO:0007669"/>
    <property type="project" value="TreeGrafter"/>
</dbReference>
<dbReference type="GO" id="GO:0004674">
    <property type="term" value="F:protein serine/threonine kinase activity"/>
    <property type="evidence" value="ECO:0007669"/>
    <property type="project" value="UniProtKB-KW"/>
</dbReference>
<evidence type="ECO:0000313" key="8">
    <source>
        <dbReference type="Proteomes" id="UP001293254"/>
    </source>
</evidence>
<dbReference type="SUPFAM" id="SSF56112">
    <property type="entry name" value="Protein kinase-like (PK-like)"/>
    <property type="match status" value="1"/>
</dbReference>
<dbReference type="Gene3D" id="3.30.200.20">
    <property type="entry name" value="Phosphorylase Kinase, domain 1"/>
    <property type="match status" value="1"/>
</dbReference>
<dbReference type="Pfam" id="PF00069">
    <property type="entry name" value="Pkinase"/>
    <property type="match status" value="1"/>
</dbReference>